<evidence type="ECO:0000256" key="1">
    <source>
        <dbReference type="SAM" id="MobiDB-lite"/>
    </source>
</evidence>
<dbReference type="Proteomes" id="UP001153076">
    <property type="component" value="Unassembled WGS sequence"/>
</dbReference>
<feature type="region of interest" description="Disordered" evidence="1">
    <location>
        <begin position="179"/>
        <end position="206"/>
    </location>
</feature>
<sequence>MIRLPVRFGDQNKFKSLEVDFLVVDVPTIYNIIIGRPTLHRVKAVVAPYLLQLQFETNDGNIGELRGDQRTAQECYLESIKPLIEWTRERGTTGPPQAEKRAKAGPAILVPEALVIHTLASSKPLRPRPEVADAVESLLLKEGRSERTGDGNYTSGSLPSSCSSSSDALASASKGLVASSSAASPSDEGGVNSTSSGSRPSAAARSHSSTKCRSACSLLQQLWYRETSLSNRRHSTTAFHSRAKTSAMAISCSNTFGGSEAPGAAKSQDLTMSWTRESLTPGSALMKLAEGRGVSEEAPLTTGVVAPTALEGVWCPCLAGIRSPDDQLPDW</sequence>
<dbReference type="OrthoDB" id="2919534at2759"/>
<reference evidence="2" key="1">
    <citation type="submission" date="2022-04" db="EMBL/GenBank/DDBJ databases">
        <title>Carnegiea gigantea Genome sequencing and assembly v2.</title>
        <authorList>
            <person name="Copetti D."/>
            <person name="Sanderson M.J."/>
            <person name="Burquez A."/>
            <person name="Wojciechowski M.F."/>
        </authorList>
    </citation>
    <scope>NUCLEOTIDE SEQUENCE</scope>
    <source>
        <strain evidence="2">SGP5-SGP5p</strain>
        <tissue evidence="2">Aerial part</tissue>
    </source>
</reference>
<organism evidence="2 3">
    <name type="scientific">Carnegiea gigantea</name>
    <dbReference type="NCBI Taxonomy" id="171969"/>
    <lineage>
        <taxon>Eukaryota</taxon>
        <taxon>Viridiplantae</taxon>
        <taxon>Streptophyta</taxon>
        <taxon>Embryophyta</taxon>
        <taxon>Tracheophyta</taxon>
        <taxon>Spermatophyta</taxon>
        <taxon>Magnoliopsida</taxon>
        <taxon>eudicotyledons</taxon>
        <taxon>Gunneridae</taxon>
        <taxon>Pentapetalae</taxon>
        <taxon>Caryophyllales</taxon>
        <taxon>Cactineae</taxon>
        <taxon>Cactaceae</taxon>
        <taxon>Cactoideae</taxon>
        <taxon>Echinocereeae</taxon>
        <taxon>Carnegiea</taxon>
    </lineage>
</organism>
<protein>
    <submittedName>
        <fullName evidence="2">Uncharacterized protein</fullName>
    </submittedName>
</protein>
<evidence type="ECO:0000313" key="2">
    <source>
        <dbReference type="EMBL" id="KAJ8423632.1"/>
    </source>
</evidence>
<evidence type="ECO:0000313" key="3">
    <source>
        <dbReference type="Proteomes" id="UP001153076"/>
    </source>
</evidence>
<accession>A0A9Q1JGC2</accession>
<dbReference type="PANTHER" id="PTHR33240">
    <property type="entry name" value="OS08G0508500 PROTEIN"/>
    <property type="match status" value="1"/>
</dbReference>
<dbReference type="EMBL" id="JAKOGI010001914">
    <property type="protein sequence ID" value="KAJ8423632.1"/>
    <property type="molecule type" value="Genomic_DNA"/>
</dbReference>
<dbReference type="PANTHER" id="PTHR33240:SF17">
    <property type="entry name" value="EUKARYOTIC PEPTIDE CHAIN RELEASE FACTOR GTP-BINDING SUBUNIT-LIKE"/>
    <property type="match status" value="1"/>
</dbReference>
<feature type="region of interest" description="Disordered" evidence="1">
    <location>
        <begin position="142"/>
        <end position="161"/>
    </location>
</feature>
<proteinExistence type="predicted"/>
<dbReference type="AlphaFoldDB" id="A0A9Q1JGC2"/>
<comment type="caution">
    <text evidence="2">The sequence shown here is derived from an EMBL/GenBank/DDBJ whole genome shotgun (WGS) entry which is preliminary data.</text>
</comment>
<keyword evidence="3" id="KW-1185">Reference proteome</keyword>
<name>A0A9Q1JGC2_9CARY</name>
<feature type="compositionally biased region" description="Low complexity" evidence="1">
    <location>
        <begin position="193"/>
        <end position="206"/>
    </location>
</feature>
<gene>
    <name evidence="2" type="ORF">Cgig2_028491</name>
</gene>